<accession>X1RPC2</accession>
<sequence length="136" mass="15580">MQINIKAHNATDLGFSTNITLTAELIAEILILSKPDSDGDSCFFDSYENHRVMAWVGKANEKTFQSNLYFGYETKRGGKLSKKTPRIIQLIDILSRTNQQLTFECRASFQFAKKLRAKPIVHLPQKYIEMPGYAFR</sequence>
<name>X1RPC2_9ZZZZ</name>
<evidence type="ECO:0000313" key="1">
    <source>
        <dbReference type="EMBL" id="GAI65005.1"/>
    </source>
</evidence>
<protein>
    <submittedName>
        <fullName evidence="1">Uncharacterized protein</fullName>
    </submittedName>
</protein>
<dbReference type="EMBL" id="BARW01001883">
    <property type="protein sequence ID" value="GAI65005.1"/>
    <property type="molecule type" value="Genomic_DNA"/>
</dbReference>
<organism evidence="1">
    <name type="scientific">marine sediment metagenome</name>
    <dbReference type="NCBI Taxonomy" id="412755"/>
    <lineage>
        <taxon>unclassified sequences</taxon>
        <taxon>metagenomes</taxon>
        <taxon>ecological metagenomes</taxon>
    </lineage>
</organism>
<proteinExistence type="predicted"/>
<comment type="caution">
    <text evidence="1">The sequence shown here is derived from an EMBL/GenBank/DDBJ whole genome shotgun (WGS) entry which is preliminary data.</text>
</comment>
<gene>
    <name evidence="1" type="ORF">S12H4_05626</name>
</gene>
<dbReference type="AlphaFoldDB" id="X1RPC2"/>
<reference evidence="1" key="1">
    <citation type="journal article" date="2014" name="Front. Microbiol.">
        <title>High frequency of phylogenetically diverse reductive dehalogenase-homologous genes in deep subseafloor sedimentary metagenomes.</title>
        <authorList>
            <person name="Kawai M."/>
            <person name="Futagami T."/>
            <person name="Toyoda A."/>
            <person name="Takaki Y."/>
            <person name="Nishi S."/>
            <person name="Hori S."/>
            <person name="Arai W."/>
            <person name="Tsubouchi T."/>
            <person name="Morono Y."/>
            <person name="Uchiyama I."/>
            <person name="Ito T."/>
            <person name="Fujiyama A."/>
            <person name="Inagaki F."/>
            <person name="Takami H."/>
        </authorList>
    </citation>
    <scope>NUCLEOTIDE SEQUENCE</scope>
    <source>
        <strain evidence="1">Expedition CK06-06</strain>
    </source>
</reference>